<accession>A0AAD8YS05</accession>
<reference evidence="1" key="1">
    <citation type="submission" date="2023-03" db="EMBL/GenBank/DDBJ databases">
        <title>Electrophorus voltai genome.</title>
        <authorList>
            <person name="Bian C."/>
        </authorList>
    </citation>
    <scope>NUCLEOTIDE SEQUENCE</scope>
    <source>
        <strain evidence="1">CB-2022</strain>
        <tissue evidence="1">Muscle</tissue>
    </source>
</reference>
<evidence type="ECO:0000313" key="1">
    <source>
        <dbReference type="EMBL" id="KAK1784794.1"/>
    </source>
</evidence>
<dbReference type="PANTHER" id="PTHR37409:SF5">
    <property type="entry name" value="CELL WALL PROTEIN AWA1-LIKE"/>
    <property type="match status" value="1"/>
</dbReference>
<comment type="caution">
    <text evidence="1">The sequence shown here is derived from an EMBL/GenBank/DDBJ whole genome shotgun (WGS) entry which is preliminary data.</text>
</comment>
<name>A0AAD8YS05_9TELE</name>
<dbReference type="PANTHER" id="PTHR37409">
    <property type="entry name" value="RIKEN CDNA D130052B06 GENE"/>
    <property type="match status" value="1"/>
</dbReference>
<dbReference type="AlphaFoldDB" id="A0AAD8YS05"/>
<dbReference type="Proteomes" id="UP001239994">
    <property type="component" value="Unassembled WGS sequence"/>
</dbReference>
<dbReference type="InterPro" id="IPR011049">
    <property type="entry name" value="Serralysin-like_metalloprot_C"/>
</dbReference>
<organism evidence="1 2">
    <name type="scientific">Electrophorus voltai</name>
    <dbReference type="NCBI Taxonomy" id="2609070"/>
    <lineage>
        <taxon>Eukaryota</taxon>
        <taxon>Metazoa</taxon>
        <taxon>Chordata</taxon>
        <taxon>Craniata</taxon>
        <taxon>Vertebrata</taxon>
        <taxon>Euteleostomi</taxon>
        <taxon>Actinopterygii</taxon>
        <taxon>Neopterygii</taxon>
        <taxon>Teleostei</taxon>
        <taxon>Ostariophysi</taxon>
        <taxon>Gymnotiformes</taxon>
        <taxon>Gymnotoidei</taxon>
        <taxon>Gymnotidae</taxon>
        <taxon>Electrophorus</taxon>
    </lineage>
</organism>
<evidence type="ECO:0000313" key="2">
    <source>
        <dbReference type="Proteomes" id="UP001239994"/>
    </source>
</evidence>
<proteinExistence type="predicted"/>
<gene>
    <name evidence="1" type="ORF">P4O66_003464</name>
</gene>
<sequence length="634" mass="72036">MGWHRPHTGSAPAPWHLQEALSFPAGPRHPAGGLAHARERLASSIACASPLRPSVRTSSNNVCVCSVCQTPDGRRTYFKPLLLVDLLKIALFRNPIQAQRDRNNQTRTKRTLHVLIAQSARVLCGRADPGSDRARAVLELTLKPLEKYQVWDQTEMERRETTRPVCSPSAARVIEIKDIHARSLKTCVVVELSDKREGADWASCFCRVSTRCRSLCSSSQSPGFLSSSSSFLFTVFGACGLAALLLPPLLLSFALFFSLHPTSSLLFSTSLFPLRFDLKKLHSFTVPAHRDYISGPARRDYISGPARKDYIRSPACKDYISNPARRDYISNPARRDYIRSPAHRDYISGPARRDYISNPARRDYIRSPAHRDYISNPARRDYIRSPACKDYISGPARRDYIRNPARRDYISSPARRDYISNPARRDYIRNPARRDYIRSSARRDYISSPARRDYISGPAISDRYFKTLKDLTRLLYYIRMMESGLVCMTLECMRHEGECKDLTRLLYYIRMMESGLVCMTLECMRHEGECVCVEGESLSSTPYLEALRILERVSSESPHTRMLLFVLVWTWFCLNPEGFNEIALLHPHDGVRLGLHDAGVYASVRETLSSTPYLEALRILERVSSESPHVSSAV</sequence>
<dbReference type="SUPFAM" id="SSF51120">
    <property type="entry name" value="beta-Roll"/>
    <property type="match status" value="1"/>
</dbReference>
<dbReference type="EMBL" id="JAROKS010000026">
    <property type="protein sequence ID" value="KAK1784794.1"/>
    <property type="molecule type" value="Genomic_DNA"/>
</dbReference>
<keyword evidence="2" id="KW-1185">Reference proteome</keyword>
<protein>
    <submittedName>
        <fullName evidence="1">Uncharacterized protein</fullName>
    </submittedName>
</protein>